<evidence type="ECO:0000256" key="4">
    <source>
        <dbReference type="ARBA" id="ARBA00022989"/>
    </source>
</evidence>
<feature type="domain" description="Reticulon" evidence="7">
    <location>
        <begin position="142"/>
        <end position="283"/>
    </location>
</feature>
<accession>A0A4S4EVD8</accession>
<dbReference type="Proteomes" id="UP000306102">
    <property type="component" value="Unassembled WGS sequence"/>
</dbReference>
<evidence type="ECO:0000313" key="8">
    <source>
        <dbReference type="EMBL" id="THG20919.1"/>
    </source>
</evidence>
<evidence type="ECO:0000259" key="7">
    <source>
        <dbReference type="PROSITE" id="PS50845"/>
    </source>
</evidence>
<dbReference type="InterPro" id="IPR000504">
    <property type="entry name" value="RRM_dom"/>
</dbReference>
<dbReference type="GO" id="GO:0005789">
    <property type="term" value="C:endoplasmic reticulum membrane"/>
    <property type="evidence" value="ECO:0007669"/>
    <property type="project" value="UniProtKB-SubCell"/>
</dbReference>
<dbReference type="SUPFAM" id="SSF54928">
    <property type="entry name" value="RNA-binding domain, RBD"/>
    <property type="match status" value="1"/>
</dbReference>
<name>A0A4S4EVD8_CAMSN</name>
<feature type="transmembrane region" description="Helical" evidence="6">
    <location>
        <begin position="49"/>
        <end position="68"/>
    </location>
</feature>
<proteinExistence type="predicted"/>
<feature type="transmembrane region" description="Helical" evidence="6">
    <location>
        <begin position="153"/>
        <end position="168"/>
    </location>
</feature>
<gene>
    <name evidence="8" type="ORF">TEA_018809</name>
</gene>
<evidence type="ECO:0000256" key="2">
    <source>
        <dbReference type="ARBA" id="ARBA00022692"/>
    </source>
</evidence>
<dbReference type="PANTHER" id="PTHR10994">
    <property type="entry name" value="RETICULON"/>
    <property type="match status" value="1"/>
</dbReference>
<dbReference type="InterPro" id="IPR045064">
    <property type="entry name" value="Reticulon-like"/>
</dbReference>
<dbReference type="Pfam" id="PF02453">
    <property type="entry name" value="Reticulon"/>
    <property type="match status" value="1"/>
</dbReference>
<dbReference type="InterPro" id="IPR012677">
    <property type="entry name" value="Nucleotide-bd_a/b_plait_sf"/>
</dbReference>
<feature type="transmembrane region" description="Helical" evidence="6">
    <location>
        <begin position="247"/>
        <end position="272"/>
    </location>
</feature>
<dbReference type="EMBL" id="SDRB02001660">
    <property type="protein sequence ID" value="THG20919.1"/>
    <property type="molecule type" value="Genomic_DNA"/>
</dbReference>
<evidence type="ECO:0000256" key="1">
    <source>
        <dbReference type="ARBA" id="ARBA00004477"/>
    </source>
</evidence>
<dbReference type="SUPFAM" id="SSF51197">
    <property type="entry name" value="Clavaminate synthase-like"/>
    <property type="match status" value="1"/>
</dbReference>
<evidence type="ECO:0000256" key="5">
    <source>
        <dbReference type="ARBA" id="ARBA00023136"/>
    </source>
</evidence>
<feature type="transmembrane region" description="Helical" evidence="6">
    <location>
        <begin position="174"/>
        <end position="193"/>
    </location>
</feature>
<dbReference type="AlphaFoldDB" id="A0A4S4EVD8"/>
<organism evidence="8 9">
    <name type="scientific">Camellia sinensis var. sinensis</name>
    <name type="common">China tea</name>
    <dbReference type="NCBI Taxonomy" id="542762"/>
    <lineage>
        <taxon>Eukaryota</taxon>
        <taxon>Viridiplantae</taxon>
        <taxon>Streptophyta</taxon>
        <taxon>Embryophyta</taxon>
        <taxon>Tracheophyta</taxon>
        <taxon>Spermatophyta</taxon>
        <taxon>Magnoliopsida</taxon>
        <taxon>eudicotyledons</taxon>
        <taxon>Gunneridae</taxon>
        <taxon>Pentapetalae</taxon>
        <taxon>asterids</taxon>
        <taxon>Ericales</taxon>
        <taxon>Theaceae</taxon>
        <taxon>Camellia</taxon>
    </lineage>
</organism>
<dbReference type="InterPro" id="IPR003388">
    <property type="entry name" value="Reticulon"/>
</dbReference>
<protein>
    <recommendedName>
        <fullName evidence="6">Reticulon-like protein</fullName>
    </recommendedName>
</protein>
<evidence type="ECO:0000256" key="6">
    <source>
        <dbReference type="RuleBase" id="RU363132"/>
    </source>
</evidence>
<dbReference type="Pfam" id="PF00076">
    <property type="entry name" value="RRM_1"/>
    <property type="match status" value="1"/>
</dbReference>
<dbReference type="InterPro" id="IPR035979">
    <property type="entry name" value="RBD_domain_sf"/>
</dbReference>
<keyword evidence="4 6" id="KW-1133">Transmembrane helix</keyword>
<sequence>MGSGAGSFLKVVANNFDVLAGYLSPSLYLLYPNSIDTETVGQKSISMPFSLVLCFAAMLFCIFTKICVLKFSYISIILPASLIPKVSHSWTRSLRSFTATIPHRRPSNPIPIRIPSLQSRPRFFDCSAEKKPLHKVFGGGKPADIFLWRNKKISAGVLVGATAIWILFELVEYHLLTLGCHILILLLATLFLWSNATTFIKKSSPHIPEVQLPEEPFLEVASALRIEINRALAVLQDIASGKDLKKFLGVIVGLWIPSILGSCCNFLTLLYISVVLLHTVPVLDLDLARSNSRRAISLSLSMDPTSSSCTHSISLSLGLGWRRKTWETPIDLSFLSSLGRSPTLLSPSSTWVASLTMVWLPMDEKILCFHHQLLFMVGRSLFDFSQNPSPTLIYNDSDAKSKPRKRLIKKNTTADESTPDFGIGEEDNGDELGDFVWGESDYDDAFFPCATLLVNGLGRSIAKRLSEVTVMLRTKFRNYLQVVVEKLAGNLVTWRHIILKAHIAHFLHAWALAGVGNVHMPGIGNSAYNTIGYPPTQSHVNFDGRAVNETTAKLHNSSAPHGLQNVSPCLTLFVANLGPSCSEEELIQVFSSCPGFLKLKMQSTYGTPVAFVDFQPKGWRAVTETYSEKLMDLACKLLEVLSEAMGLENEALTKAYVDMELVILKF</sequence>
<keyword evidence="9" id="KW-1185">Reference proteome</keyword>
<dbReference type="PANTHER" id="PTHR10994:SF193">
    <property type="entry name" value="RETICULON-LIKE PROTEIN"/>
    <property type="match status" value="1"/>
</dbReference>
<comment type="subcellular location">
    <subcellularLocation>
        <location evidence="1 6">Endoplasmic reticulum membrane</location>
        <topology evidence="1 6">Multi-pass membrane protein</topology>
    </subcellularLocation>
</comment>
<keyword evidence="2 6" id="KW-0812">Transmembrane</keyword>
<dbReference type="GO" id="GO:0009617">
    <property type="term" value="P:response to bacterium"/>
    <property type="evidence" value="ECO:0007669"/>
    <property type="project" value="InterPro"/>
</dbReference>
<keyword evidence="5 6" id="KW-0472">Membrane</keyword>
<evidence type="ECO:0000256" key="3">
    <source>
        <dbReference type="ARBA" id="ARBA00022824"/>
    </source>
</evidence>
<dbReference type="Gene3D" id="3.30.70.330">
    <property type="match status" value="1"/>
</dbReference>
<reference evidence="8 9" key="1">
    <citation type="journal article" date="2018" name="Proc. Natl. Acad. Sci. U.S.A.">
        <title>Draft genome sequence of Camellia sinensis var. sinensis provides insights into the evolution of the tea genome and tea quality.</title>
        <authorList>
            <person name="Wei C."/>
            <person name="Yang H."/>
            <person name="Wang S."/>
            <person name="Zhao J."/>
            <person name="Liu C."/>
            <person name="Gao L."/>
            <person name="Xia E."/>
            <person name="Lu Y."/>
            <person name="Tai Y."/>
            <person name="She G."/>
            <person name="Sun J."/>
            <person name="Cao H."/>
            <person name="Tong W."/>
            <person name="Gao Q."/>
            <person name="Li Y."/>
            <person name="Deng W."/>
            <person name="Jiang X."/>
            <person name="Wang W."/>
            <person name="Chen Q."/>
            <person name="Zhang S."/>
            <person name="Li H."/>
            <person name="Wu J."/>
            <person name="Wang P."/>
            <person name="Li P."/>
            <person name="Shi C."/>
            <person name="Zheng F."/>
            <person name="Jian J."/>
            <person name="Huang B."/>
            <person name="Shan D."/>
            <person name="Shi M."/>
            <person name="Fang C."/>
            <person name="Yue Y."/>
            <person name="Li F."/>
            <person name="Li D."/>
            <person name="Wei S."/>
            <person name="Han B."/>
            <person name="Jiang C."/>
            <person name="Yin Y."/>
            <person name="Xia T."/>
            <person name="Zhang Z."/>
            <person name="Bennetzen J.L."/>
            <person name="Zhao S."/>
            <person name="Wan X."/>
        </authorList>
    </citation>
    <scope>NUCLEOTIDE SEQUENCE [LARGE SCALE GENOMIC DNA]</scope>
    <source>
        <strain evidence="9">cv. Shuchazao</strain>
        <tissue evidence="8">Leaf</tissue>
    </source>
</reference>
<dbReference type="GO" id="GO:0003723">
    <property type="term" value="F:RNA binding"/>
    <property type="evidence" value="ECO:0007669"/>
    <property type="project" value="InterPro"/>
</dbReference>
<comment type="caution">
    <text evidence="8">The sequence shown here is derived from an EMBL/GenBank/DDBJ whole genome shotgun (WGS) entry which is preliminary data.</text>
</comment>
<keyword evidence="3 6" id="KW-0256">Endoplasmic reticulum</keyword>
<dbReference type="PROSITE" id="PS50845">
    <property type="entry name" value="RETICULON"/>
    <property type="match status" value="1"/>
</dbReference>
<evidence type="ECO:0000313" key="9">
    <source>
        <dbReference type="Proteomes" id="UP000306102"/>
    </source>
</evidence>